<dbReference type="AlphaFoldDB" id="A0A3E3EA62"/>
<organism evidence="1 2">
    <name type="scientific">Thomasclavelia ramosa</name>
    <dbReference type="NCBI Taxonomy" id="1547"/>
    <lineage>
        <taxon>Bacteria</taxon>
        <taxon>Bacillati</taxon>
        <taxon>Bacillota</taxon>
        <taxon>Erysipelotrichia</taxon>
        <taxon>Erysipelotrichales</taxon>
        <taxon>Coprobacillaceae</taxon>
        <taxon>Thomasclavelia</taxon>
    </lineage>
</organism>
<name>A0A3E3EA62_9FIRM</name>
<reference evidence="1 2" key="1">
    <citation type="submission" date="2018-08" db="EMBL/GenBank/DDBJ databases">
        <title>A genome reference for cultivated species of the human gut microbiota.</title>
        <authorList>
            <person name="Zou Y."/>
            <person name="Xue W."/>
            <person name="Luo G."/>
        </authorList>
    </citation>
    <scope>NUCLEOTIDE SEQUENCE [LARGE SCALE GENOMIC DNA]</scope>
    <source>
        <strain evidence="1 2">OM06-4</strain>
    </source>
</reference>
<evidence type="ECO:0000313" key="1">
    <source>
        <dbReference type="EMBL" id="RGD81513.1"/>
    </source>
</evidence>
<sequence>MILSFFFPPDDRLYFIYPCHTSIRTACYKMNNQGGDLYYLDYSFASGIEDEKEKAACNQAA</sequence>
<dbReference type="EMBL" id="QUSL01000027">
    <property type="protein sequence ID" value="RGD81513.1"/>
    <property type="molecule type" value="Genomic_DNA"/>
</dbReference>
<gene>
    <name evidence="1" type="ORF">DXB93_14430</name>
</gene>
<proteinExistence type="predicted"/>
<comment type="caution">
    <text evidence="1">The sequence shown here is derived from an EMBL/GenBank/DDBJ whole genome shotgun (WGS) entry which is preliminary data.</text>
</comment>
<accession>A0A3E3EA62</accession>
<evidence type="ECO:0000313" key="2">
    <source>
        <dbReference type="Proteomes" id="UP000261032"/>
    </source>
</evidence>
<protein>
    <submittedName>
        <fullName evidence="1">Uncharacterized protein</fullName>
    </submittedName>
</protein>
<dbReference type="Proteomes" id="UP000261032">
    <property type="component" value="Unassembled WGS sequence"/>
</dbReference>